<evidence type="ECO:0000256" key="3">
    <source>
        <dbReference type="ARBA" id="ARBA00022448"/>
    </source>
</evidence>
<dbReference type="PANTHER" id="PTHR20772">
    <property type="entry name" value="PROTEIN FMP42"/>
    <property type="match status" value="1"/>
</dbReference>
<dbReference type="PANTHER" id="PTHR20772:SF2">
    <property type="entry name" value="PROTEIN FMP42"/>
    <property type="match status" value="1"/>
</dbReference>
<evidence type="ECO:0000313" key="8">
    <source>
        <dbReference type="EMBL" id="KAK9815693.1"/>
    </source>
</evidence>
<comment type="caution">
    <text evidence="8">The sequence shown here is derived from an EMBL/GenBank/DDBJ whole genome shotgun (WGS) entry which is preliminary data.</text>
</comment>
<evidence type="ECO:0000256" key="5">
    <source>
        <dbReference type="ARBA" id="ARBA00022989"/>
    </source>
</evidence>
<keyword evidence="4 7" id="KW-0812">Transmembrane</keyword>
<comment type="similarity">
    <text evidence="2">Belongs to the SLC43A transporter (TC 2.A.1.44) family.</text>
</comment>
<evidence type="ECO:0000256" key="7">
    <source>
        <dbReference type="SAM" id="Phobius"/>
    </source>
</evidence>
<feature type="transmembrane region" description="Helical" evidence="7">
    <location>
        <begin position="69"/>
        <end position="90"/>
    </location>
</feature>
<dbReference type="InterPro" id="IPR036259">
    <property type="entry name" value="MFS_trans_sf"/>
</dbReference>
<comment type="subcellular location">
    <subcellularLocation>
        <location evidence="1">Membrane</location>
        <topology evidence="1">Multi-pass membrane protein</topology>
    </subcellularLocation>
</comment>
<dbReference type="Proteomes" id="UP001489004">
    <property type="component" value="Unassembled WGS sequence"/>
</dbReference>
<keyword evidence="6 7" id="KW-0472">Membrane</keyword>
<dbReference type="EMBL" id="JALJOR010000006">
    <property type="protein sequence ID" value="KAK9815693.1"/>
    <property type="molecule type" value="Genomic_DNA"/>
</dbReference>
<feature type="transmembrane region" description="Helical" evidence="7">
    <location>
        <begin position="15"/>
        <end position="38"/>
    </location>
</feature>
<feature type="transmembrane region" description="Helical" evidence="7">
    <location>
        <begin position="304"/>
        <end position="323"/>
    </location>
</feature>
<dbReference type="AlphaFoldDB" id="A0AAW1Q559"/>
<keyword evidence="5 7" id="KW-1133">Transmembrane helix</keyword>
<sequence>MGVSRLPPGCRDAKLFLLVVTAFGDLLQGGITFGWNALSLMIKEQGNFAEGCGQVAPGDTCTSQENKLALIYILGVFATNFSAAFIGPVLDLIGPKYTACAGCALNSLGVVLFGLSSSTSFNAFIPASILVGLGGLAYHLAMFNASSLFPHHRGLASATYVAAYIGSAGVYIVWKAVYDSLGGSHTAYRYTLVVYGLGCLVFLPLALWINPRWALHVGQVYVLTKSWRFKALNMADLESHRSEAGSSKPALQPQKRFLRQLQTVEFFGLTAFFCLNVFILQFYLGTARIQLEDKGDTRHAYISIINIISALGMLAFPLAGWLLDSGGYALSLIIINGLNVASAVLQAVPNLAVQILQFVLWSGCRFLMYALYYTFIGKIFGYHAFGKLIGVTNVVNGVFGLIQIPLAHVALSSLRHRFWILNMADALVLLPLFAFCALMWRWERRNIIEHHVTGVAGVGPALTVKEDA</sequence>
<evidence type="ECO:0000256" key="2">
    <source>
        <dbReference type="ARBA" id="ARBA00006595"/>
    </source>
</evidence>
<evidence type="ECO:0008006" key="10">
    <source>
        <dbReference type="Google" id="ProtNLM"/>
    </source>
</evidence>
<dbReference type="InterPro" id="IPR011701">
    <property type="entry name" value="MFS"/>
</dbReference>
<feature type="transmembrane region" description="Helical" evidence="7">
    <location>
        <begin position="123"/>
        <end position="143"/>
    </location>
</feature>
<feature type="transmembrane region" description="Helical" evidence="7">
    <location>
        <begin position="264"/>
        <end position="284"/>
    </location>
</feature>
<dbReference type="InterPro" id="IPR052599">
    <property type="entry name" value="SLC43A_AATransporter"/>
</dbReference>
<evidence type="ECO:0000256" key="6">
    <source>
        <dbReference type="ARBA" id="ARBA00023136"/>
    </source>
</evidence>
<keyword evidence="3" id="KW-0813">Transport</keyword>
<feature type="transmembrane region" description="Helical" evidence="7">
    <location>
        <begin position="186"/>
        <end position="209"/>
    </location>
</feature>
<organism evidence="8 9">
    <name type="scientific">[Myrmecia] bisecta</name>
    <dbReference type="NCBI Taxonomy" id="41462"/>
    <lineage>
        <taxon>Eukaryota</taxon>
        <taxon>Viridiplantae</taxon>
        <taxon>Chlorophyta</taxon>
        <taxon>core chlorophytes</taxon>
        <taxon>Trebouxiophyceae</taxon>
        <taxon>Trebouxiales</taxon>
        <taxon>Trebouxiaceae</taxon>
        <taxon>Myrmecia</taxon>
    </lineage>
</organism>
<dbReference type="GO" id="GO:0016020">
    <property type="term" value="C:membrane"/>
    <property type="evidence" value="ECO:0007669"/>
    <property type="project" value="UniProtKB-SubCell"/>
</dbReference>
<dbReference type="GO" id="GO:0022857">
    <property type="term" value="F:transmembrane transporter activity"/>
    <property type="evidence" value="ECO:0007669"/>
    <property type="project" value="InterPro"/>
</dbReference>
<evidence type="ECO:0000256" key="1">
    <source>
        <dbReference type="ARBA" id="ARBA00004141"/>
    </source>
</evidence>
<reference evidence="8 9" key="1">
    <citation type="journal article" date="2024" name="Nat. Commun.">
        <title>Phylogenomics reveals the evolutionary origins of lichenization in chlorophyte algae.</title>
        <authorList>
            <person name="Puginier C."/>
            <person name="Libourel C."/>
            <person name="Otte J."/>
            <person name="Skaloud P."/>
            <person name="Haon M."/>
            <person name="Grisel S."/>
            <person name="Petersen M."/>
            <person name="Berrin J.G."/>
            <person name="Delaux P.M."/>
            <person name="Dal Grande F."/>
            <person name="Keller J."/>
        </authorList>
    </citation>
    <scope>NUCLEOTIDE SEQUENCE [LARGE SCALE GENOMIC DNA]</scope>
    <source>
        <strain evidence="8 9">SAG 2043</strain>
    </source>
</reference>
<dbReference type="SUPFAM" id="SSF103473">
    <property type="entry name" value="MFS general substrate transporter"/>
    <property type="match status" value="1"/>
</dbReference>
<name>A0AAW1Q559_9CHLO</name>
<accession>A0AAW1Q559</accession>
<evidence type="ECO:0000256" key="4">
    <source>
        <dbReference type="ARBA" id="ARBA00022692"/>
    </source>
</evidence>
<feature type="transmembrane region" description="Helical" evidence="7">
    <location>
        <begin position="355"/>
        <end position="376"/>
    </location>
</feature>
<evidence type="ECO:0000313" key="9">
    <source>
        <dbReference type="Proteomes" id="UP001489004"/>
    </source>
</evidence>
<feature type="transmembrane region" description="Helical" evidence="7">
    <location>
        <begin position="418"/>
        <end position="440"/>
    </location>
</feature>
<dbReference type="Pfam" id="PF07690">
    <property type="entry name" value="MFS_1"/>
    <property type="match status" value="1"/>
</dbReference>
<dbReference type="Gene3D" id="1.20.1250.20">
    <property type="entry name" value="MFS general substrate transporter like domains"/>
    <property type="match status" value="1"/>
</dbReference>
<feature type="transmembrane region" description="Helical" evidence="7">
    <location>
        <begin position="330"/>
        <end position="349"/>
    </location>
</feature>
<proteinExistence type="inferred from homology"/>
<feature type="transmembrane region" description="Helical" evidence="7">
    <location>
        <begin position="388"/>
        <end position="406"/>
    </location>
</feature>
<feature type="transmembrane region" description="Helical" evidence="7">
    <location>
        <begin position="155"/>
        <end position="174"/>
    </location>
</feature>
<keyword evidence="9" id="KW-1185">Reference proteome</keyword>
<gene>
    <name evidence="8" type="ORF">WJX72_008206</name>
</gene>
<protein>
    <recommendedName>
        <fullName evidence="10">MFS general substrate transporter</fullName>
    </recommendedName>
</protein>